<dbReference type="PANTHER" id="PTHR43617">
    <property type="entry name" value="L-AMINO ACID N-ACETYLTRANSFERASE"/>
    <property type="match status" value="1"/>
</dbReference>
<dbReference type="InterPro" id="IPR050276">
    <property type="entry name" value="MshD_Acetyltransferase"/>
</dbReference>
<dbReference type="EMBL" id="SNVW01000003">
    <property type="protein sequence ID" value="TDN45142.1"/>
    <property type="molecule type" value="Genomic_DNA"/>
</dbReference>
<dbReference type="InterPro" id="IPR017813">
    <property type="entry name" value="Mycothiol_AcTrfase"/>
</dbReference>
<gene>
    <name evidence="6" type="ORF">EDF64_10364</name>
</gene>
<dbReference type="Proteomes" id="UP000295764">
    <property type="component" value="Unassembled WGS sequence"/>
</dbReference>
<proteinExistence type="predicted"/>
<reference evidence="6 7" key="1">
    <citation type="submission" date="2019-03" db="EMBL/GenBank/DDBJ databases">
        <title>Genomic analyses of the natural microbiome of Caenorhabditis elegans.</title>
        <authorList>
            <person name="Samuel B."/>
        </authorList>
    </citation>
    <scope>NUCLEOTIDE SEQUENCE [LARGE SCALE GENOMIC DNA]</scope>
    <source>
        <strain evidence="6 7">JUb65</strain>
    </source>
</reference>
<evidence type="ECO:0000256" key="3">
    <source>
        <dbReference type="ARBA" id="ARBA00023315"/>
    </source>
</evidence>
<dbReference type="InterPro" id="IPR016181">
    <property type="entry name" value="Acyl_CoA_acyltransferase"/>
</dbReference>
<evidence type="ECO:0000256" key="1">
    <source>
        <dbReference type="ARBA" id="ARBA00022679"/>
    </source>
</evidence>
<protein>
    <recommendedName>
        <fullName evidence="4">Mycothiol synthase</fullName>
        <ecNumber evidence="4">2.3.1.189</ecNumber>
    </recommendedName>
</protein>
<evidence type="ECO:0000313" key="7">
    <source>
        <dbReference type="Proteomes" id="UP000295764"/>
    </source>
</evidence>
<dbReference type="AlphaFoldDB" id="A0A4V3BL32"/>
<dbReference type="Pfam" id="PF00583">
    <property type="entry name" value="Acetyltransf_1"/>
    <property type="match status" value="1"/>
</dbReference>
<dbReference type="Gene3D" id="3.40.630.30">
    <property type="match status" value="1"/>
</dbReference>
<keyword evidence="2" id="KW-0677">Repeat</keyword>
<dbReference type="EC" id="2.3.1.189" evidence="4"/>
<evidence type="ECO:0000259" key="5">
    <source>
        <dbReference type="PROSITE" id="PS51186"/>
    </source>
</evidence>
<dbReference type="GO" id="GO:0008999">
    <property type="term" value="F:protein-N-terminal-alanine acetyltransferase activity"/>
    <property type="evidence" value="ECO:0007669"/>
    <property type="project" value="TreeGrafter"/>
</dbReference>
<dbReference type="GO" id="GO:0035447">
    <property type="term" value="F:mycothiol synthase activity"/>
    <property type="evidence" value="ECO:0007669"/>
    <property type="project" value="UniProtKB-UniRule"/>
</dbReference>
<dbReference type="CDD" id="cd04301">
    <property type="entry name" value="NAT_SF"/>
    <property type="match status" value="1"/>
</dbReference>
<keyword evidence="3" id="KW-0012">Acyltransferase</keyword>
<dbReference type="InterPro" id="IPR000182">
    <property type="entry name" value="GNAT_dom"/>
</dbReference>
<evidence type="ECO:0000256" key="2">
    <source>
        <dbReference type="ARBA" id="ARBA00022737"/>
    </source>
</evidence>
<organism evidence="6 7">
    <name type="scientific">Curtobacterium flaccumfaciens</name>
    <dbReference type="NCBI Taxonomy" id="2035"/>
    <lineage>
        <taxon>Bacteria</taxon>
        <taxon>Bacillati</taxon>
        <taxon>Actinomycetota</taxon>
        <taxon>Actinomycetes</taxon>
        <taxon>Micrococcales</taxon>
        <taxon>Microbacteriaceae</taxon>
        <taxon>Curtobacterium</taxon>
    </lineage>
</organism>
<comment type="caution">
    <text evidence="6">The sequence shown here is derived from an EMBL/GenBank/DDBJ whole genome shotgun (WGS) entry which is preliminary data.</text>
</comment>
<sequence length="291" mass="30060">MAVDLSRFAVPGEAPPFSDQTLVDVRAGRATVVGDERGVAVVRDGELELAVGLEARGQGLGTALVAQVLGLDGGAAPVAGSESGLTSAPRLASAPGLASAPRLAWAHGEHPAARALAARFGWTAVRTLLQLRAPIADVAPDPGVPAGYTLSSFRAGDPGDEADWLALNAAAFAHHPEQGRMTLDDLRAREADAWFSGDDLLLLRDEAGTLAGSCWLKVEGDVGEFYAVAVRPDLQGQRLGGVLMRAGTARLTGRGLATAALYVEGDNGPALALYRRSGFAQHAIDVQYAAP</sequence>
<dbReference type="PROSITE" id="PS51186">
    <property type="entry name" value="GNAT"/>
    <property type="match status" value="1"/>
</dbReference>
<dbReference type="RefSeq" id="WP_133519006.1">
    <property type="nucleotide sequence ID" value="NZ_SNVW01000003.1"/>
</dbReference>
<keyword evidence="1" id="KW-0808">Transferase</keyword>
<evidence type="ECO:0000313" key="6">
    <source>
        <dbReference type="EMBL" id="TDN45142.1"/>
    </source>
</evidence>
<dbReference type="OrthoDB" id="3208058at2"/>
<feature type="domain" description="N-acetyltransferase" evidence="5">
    <location>
        <begin position="151"/>
        <end position="291"/>
    </location>
</feature>
<dbReference type="NCBIfam" id="TIGR03448">
    <property type="entry name" value="mycothiol_MshD"/>
    <property type="match status" value="1"/>
</dbReference>
<dbReference type="PANTHER" id="PTHR43617:SF31">
    <property type="entry name" value="MYCOTHIOL ACETYLTRANSFERASE"/>
    <property type="match status" value="1"/>
</dbReference>
<accession>A0A4V3BL32</accession>
<evidence type="ECO:0000256" key="4">
    <source>
        <dbReference type="NCBIfam" id="TIGR03448"/>
    </source>
</evidence>
<name>A0A4V3BL32_9MICO</name>
<dbReference type="GO" id="GO:0010125">
    <property type="term" value="P:mycothiol biosynthetic process"/>
    <property type="evidence" value="ECO:0007669"/>
    <property type="project" value="UniProtKB-UniRule"/>
</dbReference>
<dbReference type="SUPFAM" id="SSF55729">
    <property type="entry name" value="Acyl-CoA N-acyltransferases (Nat)"/>
    <property type="match status" value="1"/>
</dbReference>